<sequence length="221" mass="23045">MLIRALIVLLIVLNLGVAAWWLTRPEPQPLPPPEIPVGVARLQLVDESQAPTPADTAPASAVVATAEPSRCFSLGSFTSEAGARQAQDSLQGQLLRAQLREVPGVGASGYQVVLPPAADREAAQATAARIGAAGFDDYLLINQGEQANGIALGRYRSREAAERRQSQLQAAGFPAQLQPVGRAGPSQWWLDAGAADGADLAALARTASTGTPLPLECTALR</sequence>
<name>A0ABU9IV23_9GAMM</name>
<gene>
    <name evidence="2" type="ORF">AAD027_00360</name>
</gene>
<feature type="domain" description="SPOR" evidence="1">
    <location>
        <begin position="64"/>
        <end position="143"/>
    </location>
</feature>
<dbReference type="SUPFAM" id="SSF110997">
    <property type="entry name" value="Sporulation related repeat"/>
    <property type="match status" value="1"/>
</dbReference>
<dbReference type="PROSITE" id="PS51724">
    <property type="entry name" value="SPOR"/>
    <property type="match status" value="1"/>
</dbReference>
<proteinExistence type="predicted"/>
<dbReference type="RefSeq" id="WP_341724028.1">
    <property type="nucleotide sequence ID" value="NZ_JBBWWT010000001.1"/>
</dbReference>
<evidence type="ECO:0000259" key="1">
    <source>
        <dbReference type="PROSITE" id="PS51724"/>
    </source>
</evidence>
<organism evidence="2 3">
    <name type="scientific">Pseudoxanthomonas putridarboris</name>
    <dbReference type="NCBI Taxonomy" id="752605"/>
    <lineage>
        <taxon>Bacteria</taxon>
        <taxon>Pseudomonadati</taxon>
        <taxon>Pseudomonadota</taxon>
        <taxon>Gammaproteobacteria</taxon>
        <taxon>Lysobacterales</taxon>
        <taxon>Lysobacteraceae</taxon>
        <taxon>Pseudoxanthomonas</taxon>
    </lineage>
</organism>
<dbReference type="EMBL" id="JBBWWT010000001">
    <property type="protein sequence ID" value="MEL1262825.1"/>
    <property type="molecule type" value="Genomic_DNA"/>
</dbReference>
<dbReference type="Gene3D" id="3.30.70.1070">
    <property type="entry name" value="Sporulation related repeat"/>
    <property type="match status" value="1"/>
</dbReference>
<comment type="caution">
    <text evidence="2">The sequence shown here is derived from an EMBL/GenBank/DDBJ whole genome shotgun (WGS) entry which is preliminary data.</text>
</comment>
<dbReference type="InterPro" id="IPR036680">
    <property type="entry name" value="SPOR-like_sf"/>
</dbReference>
<accession>A0ABU9IV23</accession>
<dbReference type="InterPro" id="IPR007730">
    <property type="entry name" value="SPOR-like_dom"/>
</dbReference>
<dbReference type="Pfam" id="PF05036">
    <property type="entry name" value="SPOR"/>
    <property type="match status" value="1"/>
</dbReference>
<evidence type="ECO:0000313" key="2">
    <source>
        <dbReference type="EMBL" id="MEL1262825.1"/>
    </source>
</evidence>
<evidence type="ECO:0000313" key="3">
    <source>
        <dbReference type="Proteomes" id="UP001459204"/>
    </source>
</evidence>
<dbReference type="Proteomes" id="UP001459204">
    <property type="component" value="Unassembled WGS sequence"/>
</dbReference>
<reference evidence="2 3" key="1">
    <citation type="submission" date="2024-04" db="EMBL/GenBank/DDBJ databases">
        <title>Draft genome sequence of Pseudoxanthomonas putridarboris WD12.</title>
        <authorList>
            <person name="Oh J."/>
        </authorList>
    </citation>
    <scope>NUCLEOTIDE SEQUENCE [LARGE SCALE GENOMIC DNA]</scope>
    <source>
        <strain evidence="2 3">WD12</strain>
    </source>
</reference>
<keyword evidence="3" id="KW-1185">Reference proteome</keyword>
<protein>
    <submittedName>
        <fullName evidence="2">SPOR domain-containing protein</fullName>
    </submittedName>
</protein>